<dbReference type="PANTHER" id="PTHR24148">
    <property type="entry name" value="ANKYRIN REPEAT DOMAIN-CONTAINING PROTEIN 39 HOMOLOG-RELATED"/>
    <property type="match status" value="1"/>
</dbReference>
<gene>
    <name evidence="2" type="ORF">OCU04_002007</name>
</gene>
<dbReference type="Pfam" id="PF06985">
    <property type="entry name" value="HET"/>
    <property type="match status" value="1"/>
</dbReference>
<proteinExistence type="predicted"/>
<dbReference type="PANTHER" id="PTHR24148:SF73">
    <property type="entry name" value="HET DOMAIN PROTEIN (AFU_ORTHOLOGUE AFUA_8G01020)"/>
    <property type="match status" value="1"/>
</dbReference>
<sequence length="525" mass="60844">MEKQQYKYSPLLEPDAIRVIIIQPSSLISSPLSCSLIHSTLFHYNESLLDYYTALSYVWGDANDRRTILVDGKSMSITASLDSSLRHLRDTQKDIVIWADGICINQFDNEEKNKQVALMGLIYEIARHTIIFLGETTTQTDEIFELFDSPTSVLTRQIGSGFLSNARHSSNYETVHLRTEKHTGRKLENLIHHVSNMPWFRRVWVLQELVLSGDPWVQVGSHRLRWKSFTSLILNNNTLQNHALVQSPYYKLLSDMEEIRNTFISGEISKSKDPLGYLLRILHSRRGHGVLDPRDMIYGHSALFKLQSSNPEIEGLIKIDYRKSVSEIYTDLALYLLNKKYGFELLSHVENVKLEVRRHGLPSWVPDWTSMDVSPEARFRFGTITGKRDINPVYLALSQPAVLRCIGTRVNVIEIIKDGIPPIDDILALCQKIKDLLLQDNEVSFDEGLTRRYDQGSRYTEEQKKNTFSIIYKYLCSWIGSDYLADKRQAFLQWMDIEFYPCDRRMEQISNEVDFRRLPPMKSYT</sequence>
<keyword evidence="3" id="KW-1185">Reference proteome</keyword>
<accession>A0A9X0AZA1</accession>
<evidence type="ECO:0000259" key="1">
    <source>
        <dbReference type="Pfam" id="PF06985"/>
    </source>
</evidence>
<evidence type="ECO:0000313" key="2">
    <source>
        <dbReference type="EMBL" id="KAJ8071690.1"/>
    </source>
</evidence>
<protein>
    <recommendedName>
        <fullName evidence="1">Heterokaryon incompatibility domain-containing protein</fullName>
    </recommendedName>
</protein>
<comment type="caution">
    <text evidence="2">The sequence shown here is derived from an EMBL/GenBank/DDBJ whole genome shotgun (WGS) entry which is preliminary data.</text>
</comment>
<name>A0A9X0AZA1_9HELO</name>
<organism evidence="2 3">
    <name type="scientific">Sclerotinia nivalis</name>
    <dbReference type="NCBI Taxonomy" id="352851"/>
    <lineage>
        <taxon>Eukaryota</taxon>
        <taxon>Fungi</taxon>
        <taxon>Dikarya</taxon>
        <taxon>Ascomycota</taxon>
        <taxon>Pezizomycotina</taxon>
        <taxon>Leotiomycetes</taxon>
        <taxon>Helotiales</taxon>
        <taxon>Sclerotiniaceae</taxon>
        <taxon>Sclerotinia</taxon>
    </lineage>
</organism>
<dbReference type="InterPro" id="IPR052895">
    <property type="entry name" value="HetReg/Transcr_Mod"/>
</dbReference>
<evidence type="ECO:0000313" key="3">
    <source>
        <dbReference type="Proteomes" id="UP001152300"/>
    </source>
</evidence>
<dbReference type="Proteomes" id="UP001152300">
    <property type="component" value="Unassembled WGS sequence"/>
</dbReference>
<dbReference type="EMBL" id="JAPEIS010000001">
    <property type="protein sequence ID" value="KAJ8071690.1"/>
    <property type="molecule type" value="Genomic_DNA"/>
</dbReference>
<dbReference type="OrthoDB" id="2157530at2759"/>
<dbReference type="AlphaFoldDB" id="A0A9X0AZA1"/>
<feature type="domain" description="Heterokaryon incompatibility" evidence="1">
    <location>
        <begin position="52"/>
        <end position="208"/>
    </location>
</feature>
<dbReference type="InterPro" id="IPR010730">
    <property type="entry name" value="HET"/>
</dbReference>
<reference evidence="2" key="1">
    <citation type="submission" date="2022-11" db="EMBL/GenBank/DDBJ databases">
        <title>Genome Resource of Sclerotinia nivalis Strain SnTB1, a Plant Pathogen Isolated from American Ginseng.</title>
        <authorList>
            <person name="Fan S."/>
        </authorList>
    </citation>
    <scope>NUCLEOTIDE SEQUENCE</scope>
    <source>
        <strain evidence="2">SnTB1</strain>
    </source>
</reference>